<dbReference type="InterPro" id="IPR015943">
    <property type="entry name" value="WD40/YVTN_repeat-like_dom_sf"/>
</dbReference>
<name>C3ZF60_BRAFL</name>
<feature type="compositionally biased region" description="Polar residues" evidence="6">
    <location>
        <begin position="12"/>
        <end position="35"/>
    </location>
</feature>
<evidence type="ECO:0000313" key="7">
    <source>
        <dbReference type="EMBL" id="EEN49366.1"/>
    </source>
</evidence>
<dbReference type="AlphaFoldDB" id="C3ZF60"/>
<protein>
    <recommendedName>
        <fullName evidence="2">Telomerase Cajal body protein 1</fullName>
    </recommendedName>
    <alternativeName>
        <fullName evidence="3">WD repeat-containing protein 79</fullName>
    </alternativeName>
</protein>
<dbReference type="SUPFAM" id="SSF50978">
    <property type="entry name" value="WD40 repeat-like"/>
    <property type="match status" value="1"/>
</dbReference>
<dbReference type="InterPro" id="IPR036322">
    <property type="entry name" value="WD40_repeat_dom_sf"/>
</dbReference>
<dbReference type="SMART" id="SM00320">
    <property type="entry name" value="WD40"/>
    <property type="match status" value="7"/>
</dbReference>
<accession>C3ZF60</accession>
<feature type="compositionally biased region" description="Acidic residues" evidence="6">
    <location>
        <begin position="404"/>
        <end position="415"/>
    </location>
</feature>
<reference evidence="7" key="1">
    <citation type="journal article" date="2008" name="Nature">
        <title>The amphioxus genome and the evolution of the chordate karyotype.</title>
        <authorList>
            <consortium name="US DOE Joint Genome Institute (JGI-PGF)"/>
            <person name="Putnam N.H."/>
            <person name="Butts T."/>
            <person name="Ferrier D.E.K."/>
            <person name="Furlong R.F."/>
            <person name="Hellsten U."/>
            <person name="Kawashima T."/>
            <person name="Robinson-Rechavi M."/>
            <person name="Shoguchi E."/>
            <person name="Terry A."/>
            <person name="Yu J.-K."/>
            <person name="Benito-Gutierrez E.L."/>
            <person name="Dubchak I."/>
            <person name="Garcia-Fernandez J."/>
            <person name="Gibson-Brown J.J."/>
            <person name="Grigoriev I.V."/>
            <person name="Horton A.C."/>
            <person name="de Jong P.J."/>
            <person name="Jurka J."/>
            <person name="Kapitonov V.V."/>
            <person name="Kohara Y."/>
            <person name="Kuroki Y."/>
            <person name="Lindquist E."/>
            <person name="Lucas S."/>
            <person name="Osoegawa K."/>
            <person name="Pennacchio L.A."/>
            <person name="Salamov A.A."/>
            <person name="Satou Y."/>
            <person name="Sauka-Spengler T."/>
            <person name="Schmutz J."/>
            <person name="Shin-I T."/>
            <person name="Toyoda A."/>
            <person name="Bronner-Fraser M."/>
            <person name="Fujiyama A."/>
            <person name="Holland L.Z."/>
            <person name="Holland P.W.H."/>
            <person name="Satoh N."/>
            <person name="Rokhsar D.S."/>
        </authorList>
    </citation>
    <scope>NUCLEOTIDE SEQUENCE [LARGE SCALE GENOMIC DNA]</scope>
    <source>
        <strain evidence="7">S238N-H82</strain>
        <tissue evidence="7">Testes</tissue>
    </source>
</reference>
<dbReference type="STRING" id="7739.C3ZF60"/>
<evidence type="ECO:0000256" key="2">
    <source>
        <dbReference type="ARBA" id="ARBA00040657"/>
    </source>
</evidence>
<evidence type="ECO:0000256" key="4">
    <source>
        <dbReference type="ARBA" id="ARBA00046543"/>
    </source>
</evidence>
<dbReference type="PANTHER" id="PTHR13211">
    <property type="entry name" value="TELOMERASE CAJAL BODY PROTEIN 1"/>
    <property type="match status" value="1"/>
</dbReference>
<dbReference type="PROSITE" id="PS50082">
    <property type="entry name" value="WD_REPEATS_2"/>
    <property type="match status" value="1"/>
</dbReference>
<dbReference type="PANTHER" id="PTHR13211:SF0">
    <property type="entry name" value="TELOMERASE CAJAL BODY PROTEIN 1"/>
    <property type="match status" value="1"/>
</dbReference>
<dbReference type="eggNOG" id="KOG2919">
    <property type="taxonomic scope" value="Eukaryota"/>
</dbReference>
<evidence type="ECO:0000256" key="1">
    <source>
        <dbReference type="ARBA" id="ARBA00038279"/>
    </source>
</evidence>
<keyword evidence="5" id="KW-0853">WD repeat</keyword>
<dbReference type="EMBL" id="GG666612">
    <property type="protein sequence ID" value="EEN49366.1"/>
    <property type="molecule type" value="Genomic_DNA"/>
</dbReference>
<gene>
    <name evidence="7" type="ORF">BRAFLDRAFT_277111</name>
</gene>
<evidence type="ECO:0000256" key="5">
    <source>
        <dbReference type="PROSITE-ProRule" id="PRU00221"/>
    </source>
</evidence>
<feature type="repeat" description="WD" evidence="5">
    <location>
        <begin position="268"/>
        <end position="310"/>
    </location>
</feature>
<dbReference type="InterPro" id="IPR051150">
    <property type="entry name" value="SWT21/TCAB1_mRNA_Telomere"/>
</dbReference>
<dbReference type="InterPro" id="IPR001680">
    <property type="entry name" value="WD40_rpt"/>
</dbReference>
<feature type="region of interest" description="Disordered" evidence="6">
    <location>
        <begin position="397"/>
        <end position="419"/>
    </location>
</feature>
<proteinExistence type="inferred from homology"/>
<dbReference type="Gene3D" id="2.130.10.10">
    <property type="entry name" value="YVTN repeat-like/Quinoprotein amine dehydrogenase"/>
    <property type="match status" value="2"/>
</dbReference>
<feature type="region of interest" description="Disordered" evidence="6">
    <location>
        <begin position="1"/>
        <end position="35"/>
    </location>
</feature>
<comment type="similarity">
    <text evidence="1">Belongs to the TCAB1 family.</text>
</comment>
<dbReference type="InParanoid" id="C3ZF60"/>
<organism>
    <name type="scientific">Branchiostoma floridae</name>
    <name type="common">Florida lancelet</name>
    <name type="synonym">Amphioxus</name>
    <dbReference type="NCBI Taxonomy" id="7739"/>
    <lineage>
        <taxon>Eukaryota</taxon>
        <taxon>Metazoa</taxon>
        <taxon>Chordata</taxon>
        <taxon>Cephalochordata</taxon>
        <taxon>Leptocardii</taxon>
        <taxon>Amphioxiformes</taxon>
        <taxon>Branchiostomatidae</taxon>
        <taxon>Branchiostoma</taxon>
    </lineage>
</organism>
<sequence length="434" mass="48347">MTDEGNEEHLQVEQTGDSSQVQETSQLSEGGMQVQPTNENQENMEYDYPTPVFDFSKTPVQVTGATTEFGEFSSNFLKGCKWSPDGSCILTNSDDNTLRLFNLPVQLYQGQTEGLTELTSVLQMREGETIYDYCWYPRMMSLQPETCCLVSTCKDNPIHMWDAFTGQLRCTYKAYDHMDEVVAAHSLTFNPEGNKLYCGFNKTVRIFETNRPGRECETRPTYANKAGQGGIISCIDVSPENPDIYACGSYSKSVGVYTEPKGKLLFLLQGQQGGVTQVMFSPDGNRLYSGGRKDPEILCWDMRNPGTVLFSLKREVVTNQRMYFHISSTGQYLVSGGQSGVISVWNTTLTPDPGNSTDAEPVLQPVLTWRGHNDAVNGVSLHPFATLLATASGQRKFHVPMDSSDSDTDESDEDLMSDRHITRDNSLRVWSLSA</sequence>
<evidence type="ECO:0000256" key="6">
    <source>
        <dbReference type="SAM" id="MobiDB-lite"/>
    </source>
</evidence>
<evidence type="ECO:0000256" key="3">
    <source>
        <dbReference type="ARBA" id="ARBA00041558"/>
    </source>
</evidence>
<comment type="subunit">
    <text evidence="4">Component of the telomerase holoenzyme complex composed of one molecule of TERT, one molecule of WRAP53/TCAB1, two molecules of H/ACA ribonucleoprotein complex subunits DKC1, NOP10, NHP2 and GAR1, and a telomerase RNA template component (TERC). The telomerase holoenzyme complex is associated with TEP1, SMG6/EST1A and POT1. Interacts with the chaperonin-containing T-complex (TRiC) complex; which mediates the folding of WRAP53/TCAB1. Interacts with COIL. Interacts with SMN1. Interacts with RNF8. Interacts with histone H2AX.</text>
</comment>
<dbReference type="Pfam" id="PF00400">
    <property type="entry name" value="WD40"/>
    <property type="match status" value="4"/>
</dbReference>